<dbReference type="Proteomes" id="UP000314294">
    <property type="component" value="Unassembled WGS sequence"/>
</dbReference>
<reference evidence="3 4" key="1">
    <citation type="submission" date="2019-03" db="EMBL/GenBank/DDBJ databases">
        <title>First draft genome of Liparis tanakae, snailfish: a comprehensive survey of snailfish specific genes.</title>
        <authorList>
            <person name="Kim W."/>
            <person name="Song I."/>
            <person name="Jeong J.-H."/>
            <person name="Kim D."/>
            <person name="Kim S."/>
            <person name="Ryu S."/>
            <person name="Song J.Y."/>
            <person name="Lee S.K."/>
        </authorList>
    </citation>
    <scope>NUCLEOTIDE SEQUENCE [LARGE SCALE GENOMIC DNA]</scope>
    <source>
        <tissue evidence="3">Muscle</tissue>
    </source>
</reference>
<evidence type="ECO:0000256" key="1">
    <source>
        <dbReference type="SAM" id="MobiDB-lite"/>
    </source>
</evidence>
<dbReference type="EMBL" id="SRLO01000486">
    <property type="protein sequence ID" value="TNN54382.1"/>
    <property type="molecule type" value="Genomic_DNA"/>
</dbReference>
<keyword evidence="2" id="KW-0472">Membrane</keyword>
<feature type="region of interest" description="Disordered" evidence="1">
    <location>
        <begin position="218"/>
        <end position="252"/>
    </location>
</feature>
<feature type="transmembrane region" description="Helical" evidence="2">
    <location>
        <begin position="99"/>
        <end position="120"/>
    </location>
</feature>
<keyword evidence="2" id="KW-0812">Transmembrane</keyword>
<accession>A0A4Z2GNZ4</accession>
<gene>
    <name evidence="3" type="ORF">EYF80_035400</name>
</gene>
<evidence type="ECO:0000313" key="4">
    <source>
        <dbReference type="Proteomes" id="UP000314294"/>
    </source>
</evidence>
<dbReference type="AlphaFoldDB" id="A0A4Z2GNZ4"/>
<proteinExistence type="predicted"/>
<organism evidence="3 4">
    <name type="scientific">Liparis tanakae</name>
    <name type="common">Tanaka's snailfish</name>
    <dbReference type="NCBI Taxonomy" id="230148"/>
    <lineage>
        <taxon>Eukaryota</taxon>
        <taxon>Metazoa</taxon>
        <taxon>Chordata</taxon>
        <taxon>Craniata</taxon>
        <taxon>Vertebrata</taxon>
        <taxon>Euteleostomi</taxon>
        <taxon>Actinopterygii</taxon>
        <taxon>Neopterygii</taxon>
        <taxon>Teleostei</taxon>
        <taxon>Neoteleostei</taxon>
        <taxon>Acanthomorphata</taxon>
        <taxon>Eupercaria</taxon>
        <taxon>Perciformes</taxon>
        <taxon>Cottioidei</taxon>
        <taxon>Cottales</taxon>
        <taxon>Liparidae</taxon>
        <taxon>Liparis</taxon>
    </lineage>
</organism>
<comment type="caution">
    <text evidence="3">The sequence shown here is derived from an EMBL/GenBank/DDBJ whole genome shotgun (WGS) entry which is preliminary data.</text>
</comment>
<evidence type="ECO:0000313" key="3">
    <source>
        <dbReference type="EMBL" id="TNN54382.1"/>
    </source>
</evidence>
<protein>
    <submittedName>
        <fullName evidence="3">Uncharacterized protein</fullName>
    </submittedName>
</protein>
<keyword evidence="4" id="KW-1185">Reference proteome</keyword>
<evidence type="ECO:0000256" key="2">
    <source>
        <dbReference type="SAM" id="Phobius"/>
    </source>
</evidence>
<name>A0A4Z2GNZ4_9TELE</name>
<sequence length="316" mass="34660">MRFTSLFHGVKRDVEFTEELCDSKKHVTSAERRWRRGVLTCADDLRQAAQPPLVRLPSVVDLGLGVRVQLYVAHPAHRGAAAAAALTALTFGPVHCCRLPLLLLLIFLFYVLLLLCLLTLGRTAAVRPSSWHLTASLRNNKLAASCRFLLALCNTARAPLPVWHLESSSVLRYGANTLHHDRLTLAAAYYDYGIDEKLAAVAALTEALFLPSFGDGASPSPAVPKPKSPTKSQKVRQKHDRLSRPHAGGGASENYSIALESGQWEVQDLMIQGPFVHKGPLASRRRCGDAAPLRRQAGVIWSHLGLEPPQRRSKVI</sequence>
<keyword evidence="2" id="KW-1133">Transmembrane helix</keyword>